<gene>
    <name evidence="1" type="ORF">CSB93_4143</name>
</gene>
<dbReference type="Proteomes" id="UP000238390">
    <property type="component" value="Chromosome"/>
</dbReference>
<dbReference type="EMBL" id="CP027169">
    <property type="protein sequence ID" value="AVK05676.1"/>
    <property type="molecule type" value="Genomic_DNA"/>
</dbReference>
<evidence type="ECO:0000313" key="2">
    <source>
        <dbReference type="Proteomes" id="UP000238390"/>
    </source>
</evidence>
<dbReference type="AlphaFoldDB" id="A0A2R3IUR9"/>
<reference evidence="1 2" key="1">
    <citation type="submission" date="2018-02" db="EMBL/GenBank/DDBJ databases">
        <title>FDA/CDC Antimicrobial Resistant Isolate Bank Genome Sequencing.</title>
        <authorList>
            <person name="Benahmed F.H."/>
            <person name="Lutgring J.D."/>
            <person name="Yoo B."/>
            <person name="Machado M."/>
            <person name="Brown A."/>
            <person name="McAllister G."/>
            <person name="Perry A."/>
            <person name="Halpin A.L."/>
            <person name="Vavikolanu K."/>
            <person name="Ott S."/>
            <person name="Zhao X."/>
            <person name="Tallon L.J."/>
            <person name="Sadzewicz L."/>
            <person name="Aluvathingal J."/>
            <person name="Nadendla S."/>
            <person name="Voskania-kordi A."/>
            <person name="Simonyan V."/>
            <person name="Patel J."/>
            <person name="Shawar R.M."/>
        </authorList>
    </citation>
    <scope>NUCLEOTIDE SEQUENCE [LARGE SCALE GENOMIC DNA]</scope>
    <source>
        <strain evidence="1 2">AR_0356</strain>
    </source>
</reference>
<protein>
    <submittedName>
        <fullName evidence="1">Uncharacterized protein</fullName>
    </submittedName>
</protein>
<name>A0A2R3IUR9_9PSED</name>
<accession>A0A2R3IUR9</accession>
<evidence type="ECO:0000313" key="1">
    <source>
        <dbReference type="EMBL" id="AVK05676.1"/>
    </source>
</evidence>
<sequence>MFRNDFRTRPEGFLRHLPKRLMAMQKTDRPRCDRKSLPG</sequence>
<organism evidence="1 2">
    <name type="scientific">Pseudomonas paraeruginosa</name>
    <dbReference type="NCBI Taxonomy" id="2994495"/>
    <lineage>
        <taxon>Bacteria</taxon>
        <taxon>Pseudomonadati</taxon>
        <taxon>Pseudomonadota</taxon>
        <taxon>Gammaproteobacteria</taxon>
        <taxon>Pseudomonadales</taxon>
        <taxon>Pseudomonadaceae</taxon>
        <taxon>Pseudomonas</taxon>
    </lineage>
</organism>
<proteinExistence type="predicted"/>
<keyword evidence="2" id="KW-1185">Reference proteome</keyword>